<name>A0A183BYK1_GLOPA</name>
<organism evidence="1 2">
    <name type="scientific">Globodera pallida</name>
    <name type="common">Potato cyst nematode worm</name>
    <name type="synonym">Heterodera pallida</name>
    <dbReference type="NCBI Taxonomy" id="36090"/>
    <lineage>
        <taxon>Eukaryota</taxon>
        <taxon>Metazoa</taxon>
        <taxon>Ecdysozoa</taxon>
        <taxon>Nematoda</taxon>
        <taxon>Chromadorea</taxon>
        <taxon>Rhabditida</taxon>
        <taxon>Tylenchina</taxon>
        <taxon>Tylenchomorpha</taxon>
        <taxon>Tylenchoidea</taxon>
        <taxon>Heteroderidae</taxon>
        <taxon>Heteroderinae</taxon>
        <taxon>Globodera</taxon>
    </lineage>
</organism>
<proteinExistence type="predicted"/>
<reference evidence="1" key="1">
    <citation type="submission" date="2013-12" db="EMBL/GenBank/DDBJ databases">
        <authorList>
            <person name="Aslett M."/>
        </authorList>
    </citation>
    <scope>NUCLEOTIDE SEQUENCE [LARGE SCALE GENOMIC DNA]</scope>
    <source>
        <strain evidence="1">Lindley</strain>
    </source>
</reference>
<reference evidence="1" key="2">
    <citation type="submission" date="2014-05" db="EMBL/GenBank/DDBJ databases">
        <title>The genome and life-stage specific transcriptomes of Globodera pallida elucidate key aspects of plant parasitism by a cyst nematode.</title>
        <authorList>
            <person name="Cotton J.A."/>
            <person name="Lilley C.J."/>
            <person name="Jones L.M."/>
            <person name="Kikuchi T."/>
            <person name="Reid A.J."/>
            <person name="Thorpe P."/>
            <person name="Tsai I.J."/>
            <person name="Beasley H."/>
            <person name="Blok V."/>
            <person name="Cock P.J.A."/>
            <person name="Van den Akker S.E."/>
            <person name="Holroyd N."/>
            <person name="Hunt M."/>
            <person name="Mantelin S."/>
            <person name="Naghra H."/>
            <person name="Pain A."/>
            <person name="Palomares-Rius J.E."/>
            <person name="Zarowiecki M."/>
            <person name="Berriman M."/>
            <person name="Jones J.T."/>
            <person name="Urwin P.E."/>
        </authorList>
    </citation>
    <scope>NUCLEOTIDE SEQUENCE [LARGE SCALE GENOMIC DNA]</scope>
    <source>
        <strain evidence="1">Lindley</strain>
    </source>
</reference>
<sequence>MVWHGTELPRSSAMPTSFCITLQHAGNCCCFCCCCGRIKPCQLEPGRSELAPPAANEVIPPGDHCARAARSTDDGRAAVDAQQLREGLGSSENCRN</sequence>
<evidence type="ECO:0000313" key="2">
    <source>
        <dbReference type="WBParaSite" id="GPLIN_000569100"/>
    </source>
</evidence>
<evidence type="ECO:0000313" key="1">
    <source>
        <dbReference type="Proteomes" id="UP000050741"/>
    </source>
</evidence>
<dbReference type="Proteomes" id="UP000050741">
    <property type="component" value="Unassembled WGS sequence"/>
</dbReference>
<accession>A0A183BYK1</accession>
<dbReference type="WBParaSite" id="GPLIN_000569100">
    <property type="protein sequence ID" value="GPLIN_000569100"/>
    <property type="gene ID" value="GPLIN_000569100"/>
</dbReference>
<keyword evidence="1" id="KW-1185">Reference proteome</keyword>
<dbReference type="AlphaFoldDB" id="A0A183BYK1"/>
<protein>
    <submittedName>
        <fullName evidence="2">Secreted protein</fullName>
    </submittedName>
</protein>
<reference evidence="2" key="3">
    <citation type="submission" date="2016-06" db="UniProtKB">
        <authorList>
            <consortium name="WormBaseParasite"/>
        </authorList>
    </citation>
    <scope>IDENTIFICATION</scope>
</reference>